<evidence type="ECO:0000313" key="2">
    <source>
        <dbReference type="EMBL" id="MBH9579075.1"/>
    </source>
</evidence>
<organism evidence="2 3">
    <name type="scientific">Inhella proteolytica</name>
    <dbReference type="NCBI Taxonomy" id="2795029"/>
    <lineage>
        <taxon>Bacteria</taxon>
        <taxon>Pseudomonadati</taxon>
        <taxon>Pseudomonadota</taxon>
        <taxon>Betaproteobacteria</taxon>
        <taxon>Burkholderiales</taxon>
        <taxon>Sphaerotilaceae</taxon>
        <taxon>Inhella</taxon>
    </lineage>
</organism>
<feature type="signal peptide" evidence="1">
    <location>
        <begin position="1"/>
        <end position="27"/>
    </location>
</feature>
<sequence length="382" mass="43551">MRVRRARVLQGWMGLGLALTLAAPAWAQEFKLTGFASLVLGRSSGGCVATEAMAPRYQEACTRSIADWGHGAVYRDDWELDQESRAGLQGEWRLSKQLSAVAQVSARTLKNQHANLEWAYVSYSPTPEWKLQLGRKRIPLYYYSDFQDIGFAYNTIRPTPDVYGWDVVNYNGASLSNTRSLGDWTLRTELYTGSETSRKNPYYTIFIDEEQDVRWGGIRGLSAEISRDWFTGRISYTRTNFGVRDRASGEQAELYNGRTRANQSFLGLVLNGDWDEWQWRSEFGKASRMEAAGYDARFWLATLGRQFGHFTLTAGMSRYAERSDFDLDSYVPVTLNTRTLALRYDLHKGGALKLQWDRVRDRSPSALTGDNRLISLSYDLVF</sequence>
<evidence type="ECO:0008006" key="4">
    <source>
        <dbReference type="Google" id="ProtNLM"/>
    </source>
</evidence>
<evidence type="ECO:0000313" key="3">
    <source>
        <dbReference type="Proteomes" id="UP000613266"/>
    </source>
</evidence>
<comment type="caution">
    <text evidence="2">The sequence shown here is derived from an EMBL/GenBank/DDBJ whole genome shotgun (WGS) entry which is preliminary data.</text>
</comment>
<name>A0A931JAJ5_9BURK</name>
<proteinExistence type="predicted"/>
<keyword evidence="3" id="KW-1185">Reference proteome</keyword>
<dbReference type="InterPro" id="IPR023614">
    <property type="entry name" value="Porin_dom_sf"/>
</dbReference>
<dbReference type="RefSeq" id="WP_198112842.1">
    <property type="nucleotide sequence ID" value="NZ_JAEDAK010000017.1"/>
</dbReference>
<protein>
    <recommendedName>
        <fullName evidence="4">Porin</fullName>
    </recommendedName>
</protein>
<reference evidence="2" key="1">
    <citation type="submission" date="2020-12" db="EMBL/GenBank/DDBJ databases">
        <title>The genome sequence of Inhella sp. 1Y17.</title>
        <authorList>
            <person name="Liu Y."/>
        </authorList>
    </citation>
    <scope>NUCLEOTIDE SEQUENCE</scope>
    <source>
        <strain evidence="2">1Y17</strain>
    </source>
</reference>
<evidence type="ECO:0000256" key="1">
    <source>
        <dbReference type="SAM" id="SignalP"/>
    </source>
</evidence>
<dbReference type="EMBL" id="JAEDAK010000017">
    <property type="protein sequence ID" value="MBH9579075.1"/>
    <property type="molecule type" value="Genomic_DNA"/>
</dbReference>
<dbReference type="Proteomes" id="UP000613266">
    <property type="component" value="Unassembled WGS sequence"/>
</dbReference>
<dbReference type="SUPFAM" id="SSF56935">
    <property type="entry name" value="Porins"/>
    <property type="match status" value="1"/>
</dbReference>
<dbReference type="AlphaFoldDB" id="A0A931JAJ5"/>
<gene>
    <name evidence="2" type="ORF">I7X39_19460</name>
</gene>
<dbReference type="Gene3D" id="2.40.160.10">
    <property type="entry name" value="Porin"/>
    <property type="match status" value="1"/>
</dbReference>
<feature type="chain" id="PRO_5037990040" description="Porin" evidence="1">
    <location>
        <begin position="28"/>
        <end position="382"/>
    </location>
</feature>
<keyword evidence="1" id="KW-0732">Signal</keyword>
<accession>A0A931JAJ5</accession>